<dbReference type="AlphaFoldDB" id="A0A823A0H0"/>
<evidence type="ECO:0000313" key="3">
    <source>
        <dbReference type="Proteomes" id="UP000607653"/>
    </source>
</evidence>
<dbReference type="EMBL" id="DUZY01000008">
    <property type="protein sequence ID" value="DAD48546.1"/>
    <property type="molecule type" value="Genomic_DNA"/>
</dbReference>
<feature type="region of interest" description="Disordered" evidence="1">
    <location>
        <begin position="1"/>
        <end position="27"/>
    </location>
</feature>
<organism evidence="2 3">
    <name type="scientific">Nelumbo nucifera</name>
    <name type="common">Sacred lotus</name>
    <dbReference type="NCBI Taxonomy" id="4432"/>
    <lineage>
        <taxon>Eukaryota</taxon>
        <taxon>Viridiplantae</taxon>
        <taxon>Streptophyta</taxon>
        <taxon>Embryophyta</taxon>
        <taxon>Tracheophyta</taxon>
        <taxon>Spermatophyta</taxon>
        <taxon>Magnoliopsida</taxon>
        <taxon>Proteales</taxon>
        <taxon>Nelumbonaceae</taxon>
        <taxon>Nelumbo</taxon>
    </lineage>
</organism>
<keyword evidence="3" id="KW-1185">Reference proteome</keyword>
<comment type="caution">
    <text evidence="2">The sequence shown here is derived from an EMBL/GenBank/DDBJ whole genome shotgun (WGS) entry which is preliminary data.</text>
</comment>
<gene>
    <name evidence="2" type="ORF">HUJ06_018483</name>
</gene>
<dbReference type="Proteomes" id="UP000607653">
    <property type="component" value="Unassembled WGS sequence"/>
</dbReference>
<protein>
    <submittedName>
        <fullName evidence="2">Uncharacterized protein</fullName>
    </submittedName>
</protein>
<feature type="compositionally biased region" description="Polar residues" evidence="1">
    <location>
        <begin position="1"/>
        <end position="10"/>
    </location>
</feature>
<accession>A0A823A0H0</accession>
<proteinExistence type="predicted"/>
<name>A0A823A0H0_NELNU</name>
<evidence type="ECO:0000313" key="2">
    <source>
        <dbReference type="EMBL" id="DAD48546.1"/>
    </source>
</evidence>
<sequence>MNIQLEQNKYPQKVRNDSMYVLSPKQQ</sequence>
<evidence type="ECO:0000256" key="1">
    <source>
        <dbReference type="SAM" id="MobiDB-lite"/>
    </source>
</evidence>
<reference evidence="2 3" key="1">
    <citation type="journal article" date="2020" name="Mol. Biol. Evol.">
        <title>Distinct Expression and Methylation Patterns for Genes with Different Fates following a Single Whole-Genome Duplication in Flowering Plants.</title>
        <authorList>
            <person name="Shi T."/>
            <person name="Rahmani R.S."/>
            <person name="Gugger P.F."/>
            <person name="Wang M."/>
            <person name="Li H."/>
            <person name="Zhang Y."/>
            <person name="Li Z."/>
            <person name="Wang Q."/>
            <person name="Van de Peer Y."/>
            <person name="Marchal K."/>
            <person name="Chen J."/>
        </authorList>
    </citation>
    <scope>NUCLEOTIDE SEQUENCE [LARGE SCALE GENOMIC DNA]</scope>
    <source>
        <tissue evidence="2">Leaf</tissue>
    </source>
</reference>